<dbReference type="Proteomes" id="UP000593702">
    <property type="component" value="Segment"/>
</dbReference>
<gene>
    <name evidence="2" type="ORF">DLEV_095</name>
</gene>
<keyword evidence="3" id="KW-1185">Reference proteome</keyword>
<reference evidence="2 3" key="1">
    <citation type="submission" date="2015-04" db="EMBL/GenBank/DDBJ databases">
        <title>Diachasmimorpha longicaudata entomopoxvirus genome.</title>
        <authorList>
            <person name="Coffman K.A."/>
            <person name="Burke G.R."/>
        </authorList>
    </citation>
    <scope>NUCLEOTIDE SEQUENCE [LARGE SCALE GENOMIC DNA]</scope>
</reference>
<feature type="coiled-coil region" evidence="1">
    <location>
        <begin position="32"/>
        <end position="62"/>
    </location>
</feature>
<name>A0A7R5WNT1_9POXV</name>
<keyword evidence="1" id="KW-0175">Coiled coil</keyword>
<protein>
    <submittedName>
        <fullName evidence="2">Uncharacterized protein</fullName>
    </submittedName>
</protein>
<evidence type="ECO:0000313" key="3">
    <source>
        <dbReference type="Proteomes" id="UP000593702"/>
    </source>
</evidence>
<sequence>MAESKETKEWLFNEVLPSIMRNGFYIPPNLSQEEQEGLKEKLQTARENLDKKQEEWEKLSEMKRSENTFVFRLFRHKIRRNEYSYVCCQRKFVEVAIKDKNDYDLVFSMDPIVDGTQFVNDIKSHLKLNKIPHKFEHDNIIKTESDLADILLNLKDKDKDKDQLPELFFPIRQMILGSMRAAAAANPNV</sequence>
<dbReference type="EMBL" id="KR095315">
    <property type="protein sequence ID" value="AKS26386.1"/>
    <property type="molecule type" value="Genomic_DNA"/>
</dbReference>
<accession>A0A7R5WNT1</accession>
<organism evidence="2 3">
    <name type="scientific">Diachasmimorpha longicaudata entomopoxvirus</name>
    <dbReference type="NCBI Taxonomy" id="109981"/>
    <lineage>
        <taxon>Viruses</taxon>
        <taxon>Varidnaviria</taxon>
        <taxon>Bamfordvirae</taxon>
        <taxon>Nucleocytoviricota</taxon>
        <taxon>Pokkesviricetes</taxon>
        <taxon>Chitovirales</taxon>
        <taxon>Poxviridae</taxon>
        <taxon>Entomopoxvirinae</taxon>
        <taxon>Epsilonentomopoxvirus</taxon>
        <taxon>Epsilonentomopoxvirus dlongicaudata</taxon>
        <taxon>Diachasmimorpha entomopoxvirus</taxon>
    </lineage>
</organism>
<evidence type="ECO:0000313" key="2">
    <source>
        <dbReference type="EMBL" id="AKS26386.1"/>
    </source>
</evidence>
<evidence type="ECO:0000256" key="1">
    <source>
        <dbReference type="SAM" id="Coils"/>
    </source>
</evidence>
<proteinExistence type="predicted"/>